<organism evidence="1 2">
    <name type="scientific">Lactuca saligna</name>
    <name type="common">Willowleaf lettuce</name>
    <dbReference type="NCBI Taxonomy" id="75948"/>
    <lineage>
        <taxon>Eukaryota</taxon>
        <taxon>Viridiplantae</taxon>
        <taxon>Streptophyta</taxon>
        <taxon>Embryophyta</taxon>
        <taxon>Tracheophyta</taxon>
        <taxon>Spermatophyta</taxon>
        <taxon>Magnoliopsida</taxon>
        <taxon>eudicotyledons</taxon>
        <taxon>Gunneridae</taxon>
        <taxon>Pentapetalae</taxon>
        <taxon>asterids</taxon>
        <taxon>campanulids</taxon>
        <taxon>Asterales</taxon>
        <taxon>Asteraceae</taxon>
        <taxon>Cichorioideae</taxon>
        <taxon>Cichorieae</taxon>
        <taxon>Lactucinae</taxon>
        <taxon>Lactuca</taxon>
    </lineage>
</organism>
<reference evidence="1" key="1">
    <citation type="submission" date="2023-04" db="EMBL/GenBank/DDBJ databases">
        <authorList>
            <person name="Vijverberg K."/>
            <person name="Xiong W."/>
            <person name="Schranz E."/>
        </authorList>
    </citation>
    <scope>NUCLEOTIDE SEQUENCE</scope>
</reference>
<gene>
    <name evidence="1" type="ORF">LSALG_LOCUS21436</name>
</gene>
<dbReference type="EMBL" id="OX465080">
    <property type="protein sequence ID" value="CAI9281760.1"/>
    <property type="molecule type" value="Genomic_DNA"/>
</dbReference>
<sequence length="151" mass="17531">MDNIIDGLHCQGIFSKYHIHYTDGINQRLINIDFVETAYKFGCEIPTYVDHFGNTNMQEWLGIERELLGKEREQVIDDIYDEVVDNIQYDSDIVQTEDGNDNNNPYFIKNDYCPCSEMAKDVGEYDIFDDDMGENEAKDVDLPNILKCPKI</sequence>
<proteinExistence type="predicted"/>
<protein>
    <submittedName>
        <fullName evidence="1">Uncharacterized protein</fullName>
    </submittedName>
</protein>
<accession>A0AA35YX38</accession>
<keyword evidence="2" id="KW-1185">Reference proteome</keyword>
<dbReference type="AlphaFoldDB" id="A0AA35YX38"/>
<dbReference type="Proteomes" id="UP001177003">
    <property type="component" value="Chromosome 4"/>
</dbReference>
<evidence type="ECO:0000313" key="1">
    <source>
        <dbReference type="EMBL" id="CAI9281760.1"/>
    </source>
</evidence>
<evidence type="ECO:0000313" key="2">
    <source>
        <dbReference type="Proteomes" id="UP001177003"/>
    </source>
</evidence>
<name>A0AA35YX38_LACSI</name>